<proteinExistence type="predicted"/>
<evidence type="ECO:0000313" key="2">
    <source>
        <dbReference type="EMBL" id="QSZ34957.1"/>
    </source>
</evidence>
<evidence type="ECO:0000313" key="3">
    <source>
        <dbReference type="Proteomes" id="UP000672032"/>
    </source>
</evidence>
<reference evidence="2" key="1">
    <citation type="submission" date="2020-10" db="EMBL/GenBank/DDBJ databases">
        <title>Genome Sequence of Monilinia vaccinii-corymbosi Sheds Light on Mummy Berry Disease Infection of Blueberry and Mating Type.</title>
        <authorList>
            <person name="Yow A.G."/>
            <person name="Zhang Y."/>
            <person name="Bansal K."/>
            <person name="Eacker S.M."/>
            <person name="Sullivan S."/>
            <person name="Liachko I."/>
            <person name="Cubeta M.A."/>
            <person name="Rollins J.A."/>
            <person name="Ashrafi H."/>
        </authorList>
    </citation>
    <scope>NUCLEOTIDE SEQUENCE</scope>
    <source>
        <strain evidence="2">RL-1</strain>
    </source>
</reference>
<feature type="region of interest" description="Disordered" evidence="1">
    <location>
        <begin position="1"/>
        <end position="52"/>
    </location>
</feature>
<evidence type="ECO:0000256" key="1">
    <source>
        <dbReference type="SAM" id="MobiDB-lite"/>
    </source>
</evidence>
<dbReference type="AlphaFoldDB" id="A0A8A3PI01"/>
<dbReference type="OrthoDB" id="3529418at2759"/>
<protein>
    <submittedName>
        <fullName evidence="2">Uncharacterized protein</fullName>
    </submittedName>
</protein>
<name>A0A8A3PI01_9HELO</name>
<dbReference type="EMBL" id="CP063409">
    <property type="protein sequence ID" value="QSZ34957.1"/>
    <property type="molecule type" value="Genomic_DNA"/>
</dbReference>
<accession>A0A8A3PI01</accession>
<sequence>MADKHEFDVSVLLRCSPSPESAGPRQPMDVDNSRLPSPPPPPYPAQGESFLGSSDINSTYSLNVVLKSSDLSPPDQPFKNVSASTSPTSSTVVTYHPNLSSRFPGQRAQNVVNRILELNVPPTNSRIMSRRNRGNFKSELWETPERTNMFAASQSSKTRRYHSRTFPADASTQPYLEECYPQPYGSISCPPSPPPAGHENLQSTKDLSLKLENFEINLHTLHLEIEGITREYNMLLPLLPKSNDGLYSTIDASIWGPRERMAYKRTRVLENRRLNILKEIEVMERNQKPIYEEWNRRREAREPFQHPLKIIAKEIKERDLGRKWLRGEIPWADAVNMGRGLPRTTNSVDMMRRLSC</sequence>
<organism evidence="2 3">
    <name type="scientific">Monilinia vaccinii-corymbosi</name>
    <dbReference type="NCBI Taxonomy" id="61207"/>
    <lineage>
        <taxon>Eukaryota</taxon>
        <taxon>Fungi</taxon>
        <taxon>Dikarya</taxon>
        <taxon>Ascomycota</taxon>
        <taxon>Pezizomycotina</taxon>
        <taxon>Leotiomycetes</taxon>
        <taxon>Helotiales</taxon>
        <taxon>Sclerotiniaceae</taxon>
        <taxon>Monilinia</taxon>
    </lineage>
</organism>
<keyword evidence="3" id="KW-1185">Reference proteome</keyword>
<dbReference type="Proteomes" id="UP000672032">
    <property type="component" value="Chromosome 5"/>
</dbReference>
<gene>
    <name evidence="2" type="ORF">DSL72_007819</name>
</gene>